<proteinExistence type="predicted"/>
<protein>
    <submittedName>
        <fullName evidence="1">Uncharacterized protein</fullName>
    </submittedName>
</protein>
<dbReference type="Proteomes" id="UP000325577">
    <property type="component" value="Linkage Group LG0"/>
</dbReference>
<reference evidence="1 2" key="1">
    <citation type="submission" date="2019-09" db="EMBL/GenBank/DDBJ databases">
        <title>A chromosome-level genome assembly of the Chinese tupelo Nyssa sinensis.</title>
        <authorList>
            <person name="Yang X."/>
            <person name="Kang M."/>
            <person name="Yang Y."/>
            <person name="Xiong H."/>
            <person name="Wang M."/>
            <person name="Zhang Z."/>
            <person name="Wang Z."/>
            <person name="Wu H."/>
            <person name="Ma T."/>
            <person name="Liu J."/>
            <person name="Xi Z."/>
        </authorList>
    </citation>
    <scope>NUCLEOTIDE SEQUENCE [LARGE SCALE GENOMIC DNA]</scope>
    <source>
        <strain evidence="1">J267</strain>
        <tissue evidence="1">Leaf</tissue>
    </source>
</reference>
<gene>
    <name evidence="1" type="ORF">F0562_002055</name>
</gene>
<dbReference type="AlphaFoldDB" id="A0A5J5C9U9"/>
<name>A0A5J5C9U9_9ASTE</name>
<keyword evidence="2" id="KW-1185">Reference proteome</keyword>
<sequence length="95" mass="10661">MACDHWGDEKVYRFLKCAAINEQNILRDCGNRGMIAGGIGGKEEESLSKMESGGVLRVLFGQNENNSLEERGRWYTAGDKGDVAERDFKMWIMVA</sequence>
<organism evidence="1 2">
    <name type="scientific">Nyssa sinensis</name>
    <dbReference type="NCBI Taxonomy" id="561372"/>
    <lineage>
        <taxon>Eukaryota</taxon>
        <taxon>Viridiplantae</taxon>
        <taxon>Streptophyta</taxon>
        <taxon>Embryophyta</taxon>
        <taxon>Tracheophyta</taxon>
        <taxon>Spermatophyta</taxon>
        <taxon>Magnoliopsida</taxon>
        <taxon>eudicotyledons</taxon>
        <taxon>Gunneridae</taxon>
        <taxon>Pentapetalae</taxon>
        <taxon>asterids</taxon>
        <taxon>Cornales</taxon>
        <taxon>Nyssaceae</taxon>
        <taxon>Nyssa</taxon>
    </lineage>
</organism>
<evidence type="ECO:0000313" key="2">
    <source>
        <dbReference type="Proteomes" id="UP000325577"/>
    </source>
</evidence>
<evidence type="ECO:0000313" key="1">
    <source>
        <dbReference type="EMBL" id="KAA8550371.1"/>
    </source>
</evidence>
<accession>A0A5J5C9U9</accession>
<dbReference type="EMBL" id="CM018031">
    <property type="protein sequence ID" value="KAA8550371.1"/>
    <property type="molecule type" value="Genomic_DNA"/>
</dbReference>